<dbReference type="Gene3D" id="1.10.443.10">
    <property type="entry name" value="Intergrase catalytic core"/>
    <property type="match status" value="1"/>
</dbReference>
<dbReference type="InterPro" id="IPR050090">
    <property type="entry name" value="Tyrosine_recombinase_XerCD"/>
</dbReference>
<dbReference type="GO" id="GO:0015074">
    <property type="term" value="P:DNA integration"/>
    <property type="evidence" value="ECO:0007669"/>
    <property type="project" value="UniProtKB-KW"/>
</dbReference>
<dbReference type="GO" id="GO:0003677">
    <property type="term" value="F:DNA binding"/>
    <property type="evidence" value="ECO:0007669"/>
    <property type="project" value="InterPro"/>
</dbReference>
<accession>A0A6B0Y145</accession>
<dbReference type="SUPFAM" id="SSF56349">
    <property type="entry name" value="DNA breaking-rejoining enzymes"/>
    <property type="match status" value="1"/>
</dbReference>
<proteinExistence type="predicted"/>
<keyword evidence="1" id="KW-0229">DNA integration</keyword>
<protein>
    <submittedName>
        <fullName evidence="4">Tyrosine-type recombinase/integrase</fullName>
    </submittedName>
</protein>
<evidence type="ECO:0000313" key="4">
    <source>
        <dbReference type="EMBL" id="MXY34448.1"/>
    </source>
</evidence>
<comment type="caution">
    <text evidence="4">The sequence shown here is derived from an EMBL/GenBank/DDBJ whole genome shotgun (WGS) entry which is preliminary data.</text>
</comment>
<dbReference type="InterPro" id="IPR011010">
    <property type="entry name" value="DNA_brk_join_enz"/>
</dbReference>
<sequence length="307" mass="34510">MNMHEHVKRYVAHKRSLGRKYVRQERRLLSWADAIMACGEDIIRADTMIRWAQQSSSNDEARSRLAIGRRFALWLRAEDERHEVPHTECLGRRQHQRRTPHLLSDIQIRTLMEAALQLPPAGSITPHTIHCIIGLVAVAGLRRAEACALQLSDVTEDGLVVRETKFGKSRLVPLSDSTRDALHRYLRLRKQLDAASDHLFVVSTGGPVTPSNLTHMFIKLARATGLRGGKGEPGVRLHDLRHRFAVRSLEQAIDADHDKVSRHILALSTYLGHVGVSSTYWYLHATPVLLQQIAETAEALHSGRASS</sequence>
<dbReference type="PROSITE" id="PS51898">
    <property type="entry name" value="TYR_RECOMBINASE"/>
    <property type="match status" value="1"/>
</dbReference>
<evidence type="ECO:0000256" key="2">
    <source>
        <dbReference type="ARBA" id="ARBA00023172"/>
    </source>
</evidence>
<feature type="domain" description="Tyr recombinase" evidence="3">
    <location>
        <begin position="98"/>
        <end position="295"/>
    </location>
</feature>
<dbReference type="EMBL" id="VXRY01000414">
    <property type="protein sequence ID" value="MXY34448.1"/>
    <property type="molecule type" value="Genomic_DNA"/>
</dbReference>
<dbReference type="GO" id="GO:0006310">
    <property type="term" value="P:DNA recombination"/>
    <property type="evidence" value="ECO:0007669"/>
    <property type="project" value="UniProtKB-KW"/>
</dbReference>
<dbReference type="InterPro" id="IPR002104">
    <property type="entry name" value="Integrase_catalytic"/>
</dbReference>
<evidence type="ECO:0000256" key="1">
    <source>
        <dbReference type="ARBA" id="ARBA00022908"/>
    </source>
</evidence>
<evidence type="ECO:0000259" key="3">
    <source>
        <dbReference type="PROSITE" id="PS51898"/>
    </source>
</evidence>
<name>A0A6B0Y145_9RHOB</name>
<dbReference type="AlphaFoldDB" id="A0A6B0Y145"/>
<organism evidence="4">
    <name type="scientific">Boseongicola sp. SB0664_bin_43</name>
    <dbReference type="NCBI Taxonomy" id="2604844"/>
    <lineage>
        <taxon>Bacteria</taxon>
        <taxon>Pseudomonadati</taxon>
        <taxon>Pseudomonadota</taxon>
        <taxon>Alphaproteobacteria</taxon>
        <taxon>Rhodobacterales</taxon>
        <taxon>Paracoccaceae</taxon>
        <taxon>Boseongicola</taxon>
    </lineage>
</organism>
<dbReference type="Pfam" id="PF00589">
    <property type="entry name" value="Phage_integrase"/>
    <property type="match status" value="1"/>
</dbReference>
<dbReference type="InterPro" id="IPR013762">
    <property type="entry name" value="Integrase-like_cat_sf"/>
</dbReference>
<reference evidence="4" key="1">
    <citation type="submission" date="2019-09" db="EMBL/GenBank/DDBJ databases">
        <title>Characterisation of the sponge microbiome using genome-centric metagenomics.</title>
        <authorList>
            <person name="Engelberts J.P."/>
            <person name="Robbins S.J."/>
            <person name="De Goeij J.M."/>
            <person name="Aranda M."/>
            <person name="Bell S.C."/>
            <person name="Webster N.S."/>
        </authorList>
    </citation>
    <scope>NUCLEOTIDE SEQUENCE</scope>
    <source>
        <strain evidence="4">SB0664_bin_43</strain>
    </source>
</reference>
<gene>
    <name evidence="4" type="ORF">F4Y60_10275</name>
</gene>
<keyword evidence="2" id="KW-0233">DNA recombination</keyword>
<dbReference type="PANTHER" id="PTHR30349">
    <property type="entry name" value="PHAGE INTEGRASE-RELATED"/>
    <property type="match status" value="1"/>
</dbReference>
<dbReference type="PANTHER" id="PTHR30349:SF64">
    <property type="entry name" value="PROPHAGE INTEGRASE INTD-RELATED"/>
    <property type="match status" value="1"/>
</dbReference>